<accession>A0A381VZJ0</accession>
<evidence type="ECO:0000313" key="1">
    <source>
        <dbReference type="EMBL" id="SVA45719.1"/>
    </source>
</evidence>
<proteinExistence type="predicted"/>
<organism evidence="1">
    <name type="scientific">marine metagenome</name>
    <dbReference type="NCBI Taxonomy" id="408172"/>
    <lineage>
        <taxon>unclassified sequences</taxon>
        <taxon>metagenomes</taxon>
        <taxon>ecological metagenomes</taxon>
    </lineage>
</organism>
<protein>
    <submittedName>
        <fullName evidence="1">Uncharacterized protein</fullName>
    </submittedName>
</protein>
<dbReference type="EMBL" id="UINC01010261">
    <property type="protein sequence ID" value="SVA45719.1"/>
    <property type="molecule type" value="Genomic_DNA"/>
</dbReference>
<sequence>MAKKVYKDRLGEQLKHLEKVLTTKEERPMSTLTGEVVVLDGKRYNVVKL</sequence>
<dbReference type="AlphaFoldDB" id="A0A381VZJ0"/>
<reference evidence="1" key="1">
    <citation type="submission" date="2018-05" db="EMBL/GenBank/DDBJ databases">
        <authorList>
            <person name="Lanie J.A."/>
            <person name="Ng W.-L."/>
            <person name="Kazmierczak K.M."/>
            <person name="Andrzejewski T.M."/>
            <person name="Davidsen T.M."/>
            <person name="Wayne K.J."/>
            <person name="Tettelin H."/>
            <person name="Glass J.I."/>
            <person name="Rusch D."/>
            <person name="Podicherti R."/>
            <person name="Tsui H.-C.T."/>
            <person name="Winkler M.E."/>
        </authorList>
    </citation>
    <scope>NUCLEOTIDE SEQUENCE</scope>
</reference>
<gene>
    <name evidence="1" type="ORF">METZ01_LOCUS98573</name>
</gene>
<name>A0A381VZJ0_9ZZZZ</name>